<evidence type="ECO:0000313" key="2">
    <source>
        <dbReference type="Proteomes" id="UP000494125"/>
    </source>
</evidence>
<dbReference type="AlphaFoldDB" id="A0A6P2I095"/>
<dbReference type="Proteomes" id="UP000494125">
    <property type="component" value="Unassembled WGS sequence"/>
</dbReference>
<organism evidence="1 2">
    <name type="scientific">Burkholderia diffusa</name>
    <dbReference type="NCBI Taxonomy" id="488732"/>
    <lineage>
        <taxon>Bacteria</taxon>
        <taxon>Pseudomonadati</taxon>
        <taxon>Pseudomonadota</taxon>
        <taxon>Betaproteobacteria</taxon>
        <taxon>Burkholderiales</taxon>
        <taxon>Burkholderiaceae</taxon>
        <taxon>Burkholderia</taxon>
        <taxon>Burkholderia cepacia complex</taxon>
    </lineage>
</organism>
<keyword evidence="2" id="KW-1185">Reference proteome</keyword>
<sequence length="109" mass="12099">MAGSIVISKDVRVPVSTSQFDYLVSRIGDQFGLSDIWVKDEVYLPMEEGGMSFISTESLNSNELSIFLTAVMRARTASQDEGSFLLYEGVWNQLVEKLRQDARLGVSGN</sequence>
<evidence type="ECO:0000313" key="1">
    <source>
        <dbReference type="EMBL" id="VWB21972.1"/>
    </source>
</evidence>
<dbReference type="GeneID" id="93031533"/>
<protein>
    <submittedName>
        <fullName evidence="1">Immunity protein CdiI</fullName>
    </submittedName>
</protein>
<proteinExistence type="predicted"/>
<dbReference type="RefSeq" id="WP_275404615.1">
    <property type="nucleotide sequence ID" value="NZ_CABVPN010000003.1"/>
</dbReference>
<accession>A0A6P2I095</accession>
<dbReference type="CDD" id="cd20690">
    <property type="entry name" value="CdiI_BpE479-like"/>
    <property type="match status" value="1"/>
</dbReference>
<dbReference type="EMBL" id="CABVPN010000003">
    <property type="protein sequence ID" value="VWB21972.1"/>
    <property type="molecule type" value="Genomic_DNA"/>
</dbReference>
<name>A0A6P2I095_9BURK</name>
<gene>
    <name evidence="1" type="primary">cdiI</name>
    <name evidence="1" type="ORF">BDI24065_00873</name>
</gene>
<reference evidence="1 2" key="1">
    <citation type="submission" date="2019-09" db="EMBL/GenBank/DDBJ databases">
        <authorList>
            <person name="Depoorter E."/>
        </authorList>
    </citation>
    <scope>NUCLEOTIDE SEQUENCE [LARGE SCALE GENOMIC DNA]</scope>
    <source>
        <strain evidence="1">LMG 24065</strain>
    </source>
</reference>